<dbReference type="GO" id="GO:0000150">
    <property type="term" value="F:DNA strand exchange activity"/>
    <property type="evidence" value="ECO:0007669"/>
    <property type="project" value="InterPro"/>
</dbReference>
<dbReference type="OrthoDB" id="9784557at2"/>
<accession>A0A1G9U8Z0</accession>
<organism evidence="4 5">
    <name type="scientific">Megasphaera paucivorans</name>
    <dbReference type="NCBI Taxonomy" id="349095"/>
    <lineage>
        <taxon>Bacteria</taxon>
        <taxon>Bacillati</taxon>
        <taxon>Bacillota</taxon>
        <taxon>Negativicutes</taxon>
        <taxon>Veillonellales</taxon>
        <taxon>Veillonellaceae</taxon>
        <taxon>Megasphaera</taxon>
    </lineage>
</organism>
<keyword evidence="5" id="KW-1185">Reference proteome</keyword>
<evidence type="ECO:0000256" key="1">
    <source>
        <dbReference type="SAM" id="MobiDB-lite"/>
    </source>
</evidence>
<dbReference type="STRING" id="349095.SAMN05660299_01116"/>
<dbReference type="PROSITE" id="PS51736">
    <property type="entry name" value="RECOMBINASES_3"/>
    <property type="match status" value="1"/>
</dbReference>
<feature type="region of interest" description="Disordered" evidence="1">
    <location>
        <begin position="554"/>
        <end position="573"/>
    </location>
</feature>
<dbReference type="GO" id="GO:0003677">
    <property type="term" value="F:DNA binding"/>
    <property type="evidence" value="ECO:0007669"/>
    <property type="project" value="InterPro"/>
</dbReference>
<gene>
    <name evidence="4" type="ORF">SAMN05660299_01116</name>
</gene>
<dbReference type="PANTHER" id="PTHR30461">
    <property type="entry name" value="DNA-INVERTASE FROM LAMBDOID PROPHAGE"/>
    <property type="match status" value="1"/>
</dbReference>
<dbReference type="Gene3D" id="3.40.50.1390">
    <property type="entry name" value="Resolvase, N-terminal catalytic domain"/>
    <property type="match status" value="1"/>
</dbReference>
<dbReference type="Pfam" id="PF13408">
    <property type="entry name" value="Zn_ribbon_recom"/>
    <property type="match status" value="1"/>
</dbReference>
<dbReference type="EMBL" id="FNHQ01000009">
    <property type="protein sequence ID" value="SDM56447.1"/>
    <property type="molecule type" value="Genomic_DNA"/>
</dbReference>
<evidence type="ECO:0000259" key="2">
    <source>
        <dbReference type="PROSITE" id="PS51736"/>
    </source>
</evidence>
<dbReference type="InterPro" id="IPR025827">
    <property type="entry name" value="Zn_ribbon_recom_dom"/>
</dbReference>
<evidence type="ECO:0000313" key="5">
    <source>
        <dbReference type="Proteomes" id="UP000199309"/>
    </source>
</evidence>
<dbReference type="Pfam" id="PF07508">
    <property type="entry name" value="Recombinase"/>
    <property type="match status" value="1"/>
</dbReference>
<evidence type="ECO:0000259" key="3">
    <source>
        <dbReference type="PROSITE" id="PS51737"/>
    </source>
</evidence>
<dbReference type="InterPro" id="IPR006119">
    <property type="entry name" value="Resolv_N"/>
</dbReference>
<dbReference type="CDD" id="cd00338">
    <property type="entry name" value="Ser_Recombinase"/>
    <property type="match status" value="1"/>
</dbReference>
<dbReference type="SMART" id="SM00857">
    <property type="entry name" value="Resolvase"/>
    <property type="match status" value="1"/>
</dbReference>
<proteinExistence type="predicted"/>
<feature type="domain" description="Recombinase" evidence="3">
    <location>
        <begin position="182"/>
        <end position="309"/>
    </location>
</feature>
<dbReference type="PANTHER" id="PTHR30461:SF23">
    <property type="entry name" value="DNA RECOMBINASE-RELATED"/>
    <property type="match status" value="1"/>
</dbReference>
<dbReference type="InterPro" id="IPR050639">
    <property type="entry name" value="SSR_resolvase"/>
</dbReference>
<dbReference type="PROSITE" id="PS51737">
    <property type="entry name" value="RECOMBINASE_DNA_BIND"/>
    <property type="match status" value="1"/>
</dbReference>
<feature type="domain" description="Resolvase/invertase-type recombinase catalytic" evidence="2">
    <location>
        <begin position="26"/>
        <end position="174"/>
    </location>
</feature>
<evidence type="ECO:0000313" key="4">
    <source>
        <dbReference type="EMBL" id="SDM56447.1"/>
    </source>
</evidence>
<protein>
    <submittedName>
        <fullName evidence="4">Site-specific DNA recombinase</fullName>
    </submittedName>
</protein>
<dbReference type="SUPFAM" id="SSF53041">
    <property type="entry name" value="Resolvase-like"/>
    <property type="match status" value="1"/>
</dbReference>
<reference evidence="4 5" key="1">
    <citation type="submission" date="2016-10" db="EMBL/GenBank/DDBJ databases">
        <authorList>
            <person name="de Groot N.N."/>
        </authorList>
    </citation>
    <scope>NUCLEOTIDE SEQUENCE [LARGE SCALE GENOMIC DNA]</scope>
    <source>
        <strain evidence="4 5">DSM 16981</strain>
    </source>
</reference>
<feature type="compositionally biased region" description="Basic and acidic residues" evidence="1">
    <location>
        <begin position="554"/>
        <end position="568"/>
    </location>
</feature>
<name>A0A1G9U8Z0_9FIRM</name>
<dbReference type="RefSeq" id="WP_091649085.1">
    <property type="nucleotide sequence ID" value="NZ_FNHQ01000009.1"/>
</dbReference>
<dbReference type="Pfam" id="PF00239">
    <property type="entry name" value="Resolvase"/>
    <property type="match status" value="1"/>
</dbReference>
<sequence length="624" mass="71181">MADVEIIKAKETAIVHIRGNRVEQLRVAAYCRVSTDGDEQIESYNSQVQYYTDLIKSKREWALVDIYADEAITGTMVDRRDNFIRMINDCMSGSIDMIITKSISRFARNTLDVLKYVRMLKDKNIAIQFEEENINTLTMDGELLLSILSAVYQQEVENTSANVKKGLKMKMQRGELVGFQGCMGYDYHADTKTITVNEEESKVVQYIFKRYLEGAGGSMIGQELENMGVKTKRGHSKWTSSAILGIIKNEKYKGDILMGKTFTVSPITKKRLYNFGEEDKFYIREHHEPIISAEVFAKAQEIRHERNVGRNKGPFPEGVRLRVSHRFTFSCMIECGFCGGTLTRRSWHSGSDYHKTIWQCVVSTKKGKKYCPDSKGITEEAIERAFVESYRLTCGDNKDILDEFIERARDSLNDDTFDKEHEKAQKDVKAIEGKINKLVDLRLEGGIDKAIYDEKYEKLSNQLETKKDYRDKMAVAVSKKKDTEKRLMKFKQVLEKNSILDEFDPSVFESIIEKVIVGGIDEEGNKDPAQLTFVYKTGISNQLNGRNFKPERKNVKDKKTDTNRKEQGVKALSSESESSSIICVDDKSLVKLGEGELCSFSHNDDKQMCSQSRDITRGNGSIDV</sequence>
<dbReference type="Proteomes" id="UP000199309">
    <property type="component" value="Unassembled WGS sequence"/>
</dbReference>
<dbReference type="Gene3D" id="3.90.1750.20">
    <property type="entry name" value="Putative Large Serine Recombinase, Chain B, Domain 2"/>
    <property type="match status" value="1"/>
</dbReference>
<dbReference type="InterPro" id="IPR011109">
    <property type="entry name" value="DNA_bind_recombinase_dom"/>
</dbReference>
<dbReference type="InterPro" id="IPR038109">
    <property type="entry name" value="DNA_bind_recomb_sf"/>
</dbReference>
<dbReference type="AlphaFoldDB" id="A0A1G9U8Z0"/>
<dbReference type="InterPro" id="IPR036162">
    <property type="entry name" value="Resolvase-like_N_sf"/>
</dbReference>